<name>A0A1M7F330_9FLAO</name>
<proteinExistence type="predicted"/>
<evidence type="ECO:0000313" key="1">
    <source>
        <dbReference type="EMBL" id="SHL98400.1"/>
    </source>
</evidence>
<evidence type="ECO:0000313" key="2">
    <source>
        <dbReference type="Proteomes" id="UP000184069"/>
    </source>
</evidence>
<reference evidence="1 2" key="1">
    <citation type="submission" date="2016-11" db="EMBL/GenBank/DDBJ databases">
        <authorList>
            <person name="Jaros S."/>
            <person name="Januszkiewicz K."/>
            <person name="Wedrychowicz H."/>
        </authorList>
    </citation>
    <scope>NUCLEOTIDE SEQUENCE [LARGE SCALE GENOMIC DNA]</scope>
    <source>
        <strain evidence="1 2">DSM 27621</strain>
    </source>
</reference>
<protein>
    <submittedName>
        <fullName evidence="1">Uncharacterized protein</fullName>
    </submittedName>
</protein>
<dbReference type="EMBL" id="FRBM01000008">
    <property type="protein sequence ID" value="SHL98400.1"/>
    <property type="molecule type" value="Genomic_DNA"/>
</dbReference>
<dbReference type="AlphaFoldDB" id="A0A1M7F330"/>
<accession>A0A1M7F330</accession>
<dbReference type="Proteomes" id="UP000184069">
    <property type="component" value="Unassembled WGS sequence"/>
</dbReference>
<sequence>MIYMAGRWEMEAGSTIEHLIKGNHYKLNEYFKRKFNNIVYDNFQLPASIFLTLKNYFLEITFTPINLPLPLSLNSTLVFLETGS</sequence>
<gene>
    <name evidence="1" type="ORF">SAMN05444407_10854</name>
</gene>
<organism evidence="1 2">
    <name type="scientific">Chryseobacterium contaminans</name>
    <dbReference type="NCBI Taxonomy" id="1423959"/>
    <lineage>
        <taxon>Bacteria</taxon>
        <taxon>Pseudomonadati</taxon>
        <taxon>Bacteroidota</taxon>
        <taxon>Flavobacteriia</taxon>
        <taxon>Flavobacteriales</taxon>
        <taxon>Weeksellaceae</taxon>
        <taxon>Chryseobacterium group</taxon>
        <taxon>Chryseobacterium</taxon>
    </lineage>
</organism>